<dbReference type="EMBL" id="JACSGR010000002">
    <property type="protein sequence ID" value="MBH5328479.1"/>
    <property type="molecule type" value="Genomic_DNA"/>
</dbReference>
<comment type="caution">
    <text evidence="5">The sequence shown here is derived from an EMBL/GenBank/DDBJ whole genome shotgun (WGS) entry which is preliminary data.</text>
</comment>
<dbReference type="SUPFAM" id="SSF46785">
    <property type="entry name" value="Winged helix' DNA-binding domain"/>
    <property type="match status" value="1"/>
</dbReference>
<keyword evidence="6" id="KW-1185">Reference proteome</keyword>
<dbReference type="PRINTS" id="PR00598">
    <property type="entry name" value="HTHMARR"/>
</dbReference>
<dbReference type="InterPro" id="IPR036388">
    <property type="entry name" value="WH-like_DNA-bd_sf"/>
</dbReference>
<evidence type="ECO:0000256" key="3">
    <source>
        <dbReference type="ARBA" id="ARBA00023163"/>
    </source>
</evidence>
<evidence type="ECO:0000256" key="2">
    <source>
        <dbReference type="ARBA" id="ARBA00023125"/>
    </source>
</evidence>
<dbReference type="Proteomes" id="UP000768471">
    <property type="component" value="Unassembled WGS sequence"/>
</dbReference>
<dbReference type="InterPro" id="IPR036390">
    <property type="entry name" value="WH_DNA-bd_sf"/>
</dbReference>
<organism evidence="5 6">
    <name type="scientific">Eikenella glucosivorans</name>
    <dbReference type="NCBI Taxonomy" id="2766967"/>
    <lineage>
        <taxon>Bacteria</taxon>
        <taxon>Pseudomonadati</taxon>
        <taxon>Pseudomonadota</taxon>
        <taxon>Betaproteobacteria</taxon>
        <taxon>Neisseriales</taxon>
        <taxon>Neisseriaceae</taxon>
        <taxon>Eikenella</taxon>
    </lineage>
</organism>
<keyword evidence="2" id="KW-0238">DNA-binding</keyword>
<evidence type="ECO:0000259" key="4">
    <source>
        <dbReference type="PROSITE" id="PS50995"/>
    </source>
</evidence>
<dbReference type="RefSeq" id="WP_197902407.1">
    <property type="nucleotide sequence ID" value="NZ_JACSGR010000002.1"/>
</dbReference>
<dbReference type="Gene3D" id="1.10.10.10">
    <property type="entry name" value="Winged helix-like DNA-binding domain superfamily/Winged helix DNA-binding domain"/>
    <property type="match status" value="1"/>
</dbReference>
<accession>A0ABS0N892</accession>
<sequence length="167" mass="18669">MTEYTDAPARAVAQWQHELPELASENMLLIGRLKRAAALIARELDKVYGEYGLSEGAFDVLATLRRSGAPYTLTPTELFSSLMVTSGTMTTRLKNMENQGLIERLPNPDDARSLLVRLTGKGRDLIEQAVFPHVENEKRLMEKLDAETRRQLEEGLAAWLRGLEGEG</sequence>
<gene>
    <name evidence="5" type="ORF">H9Q10_02175</name>
</gene>
<dbReference type="SMART" id="SM00347">
    <property type="entry name" value="HTH_MARR"/>
    <property type="match status" value="1"/>
</dbReference>
<dbReference type="PROSITE" id="PS50995">
    <property type="entry name" value="HTH_MARR_2"/>
    <property type="match status" value="1"/>
</dbReference>
<dbReference type="InterPro" id="IPR000835">
    <property type="entry name" value="HTH_MarR-typ"/>
</dbReference>
<keyword evidence="3" id="KW-0804">Transcription</keyword>
<reference evidence="5 6" key="1">
    <citation type="submission" date="2020-09" db="EMBL/GenBank/DDBJ databases">
        <title>Eikenella S3660 sp. nov., isolated from a throat swab.</title>
        <authorList>
            <person name="Buhl M."/>
        </authorList>
    </citation>
    <scope>NUCLEOTIDE SEQUENCE [LARGE SCALE GENOMIC DNA]</scope>
    <source>
        <strain evidence="5 6">S3360</strain>
    </source>
</reference>
<dbReference type="PANTHER" id="PTHR42756">
    <property type="entry name" value="TRANSCRIPTIONAL REGULATOR, MARR"/>
    <property type="match status" value="1"/>
</dbReference>
<name>A0ABS0N892_9NEIS</name>
<evidence type="ECO:0000256" key="1">
    <source>
        <dbReference type="ARBA" id="ARBA00023015"/>
    </source>
</evidence>
<evidence type="ECO:0000313" key="5">
    <source>
        <dbReference type="EMBL" id="MBH5328479.1"/>
    </source>
</evidence>
<protein>
    <submittedName>
        <fullName evidence="5">MarR family transcriptional regulator</fullName>
    </submittedName>
</protein>
<keyword evidence="1" id="KW-0805">Transcription regulation</keyword>
<evidence type="ECO:0000313" key="6">
    <source>
        <dbReference type="Proteomes" id="UP000768471"/>
    </source>
</evidence>
<dbReference type="Pfam" id="PF01047">
    <property type="entry name" value="MarR"/>
    <property type="match status" value="1"/>
</dbReference>
<feature type="domain" description="HTH marR-type" evidence="4">
    <location>
        <begin position="26"/>
        <end position="161"/>
    </location>
</feature>
<proteinExistence type="predicted"/>
<dbReference type="PANTHER" id="PTHR42756:SF1">
    <property type="entry name" value="TRANSCRIPTIONAL REPRESSOR OF EMRAB OPERON"/>
    <property type="match status" value="1"/>
</dbReference>